<reference evidence="4" key="1">
    <citation type="journal article" date="2019" name="Int. J. Syst. Evol. Microbiol.">
        <title>The Global Catalogue of Microorganisms (GCM) 10K type strain sequencing project: providing services to taxonomists for standard genome sequencing and annotation.</title>
        <authorList>
            <consortium name="The Broad Institute Genomics Platform"/>
            <consortium name="The Broad Institute Genome Sequencing Center for Infectious Disease"/>
            <person name="Wu L."/>
            <person name="Ma J."/>
        </authorList>
    </citation>
    <scope>NUCLEOTIDE SEQUENCE [LARGE SCALE GENOMIC DNA]</scope>
    <source>
        <strain evidence="4">CGMCC 4.1467</strain>
    </source>
</reference>
<protein>
    <submittedName>
        <fullName evidence="3">ISL3 family transposase</fullName>
    </submittedName>
</protein>
<dbReference type="PANTHER" id="PTHR33498">
    <property type="entry name" value="TRANSPOSASE FOR INSERTION SEQUENCE ELEMENT IS1557"/>
    <property type="match status" value="1"/>
</dbReference>
<evidence type="ECO:0000259" key="1">
    <source>
        <dbReference type="Pfam" id="PF01610"/>
    </source>
</evidence>
<dbReference type="InterPro" id="IPR047951">
    <property type="entry name" value="Transpos_ISL3"/>
</dbReference>
<feature type="domain" description="Transposase IS204/IS1001/IS1096/IS1165 DDE" evidence="1">
    <location>
        <begin position="159"/>
        <end position="405"/>
    </location>
</feature>
<evidence type="ECO:0000313" key="3">
    <source>
        <dbReference type="EMBL" id="MFC7339708.1"/>
    </source>
</evidence>
<organism evidence="3 4">
    <name type="scientific">Haloferula chungangensis</name>
    <dbReference type="NCBI Taxonomy" id="1048331"/>
    <lineage>
        <taxon>Bacteria</taxon>
        <taxon>Pseudomonadati</taxon>
        <taxon>Verrucomicrobiota</taxon>
        <taxon>Verrucomicrobiia</taxon>
        <taxon>Verrucomicrobiales</taxon>
        <taxon>Verrucomicrobiaceae</taxon>
        <taxon>Haloferula</taxon>
    </lineage>
</organism>
<feature type="non-terminal residue" evidence="3">
    <location>
        <position position="1"/>
    </location>
</feature>
<dbReference type="InterPro" id="IPR032877">
    <property type="entry name" value="Transposase_HTH"/>
</dbReference>
<name>A0ABW2LB55_9BACT</name>
<dbReference type="InterPro" id="IPR002560">
    <property type="entry name" value="Transposase_DDE"/>
</dbReference>
<feature type="domain" description="Transposase IS204/IS1001/IS1096/IS1165 helix-turn-helix" evidence="2">
    <location>
        <begin position="94"/>
        <end position="143"/>
    </location>
</feature>
<dbReference type="PANTHER" id="PTHR33498:SF1">
    <property type="entry name" value="TRANSPOSASE FOR INSERTION SEQUENCE ELEMENT IS1557"/>
    <property type="match status" value="1"/>
</dbReference>
<evidence type="ECO:0000259" key="2">
    <source>
        <dbReference type="Pfam" id="PF13542"/>
    </source>
</evidence>
<sequence length="423" mass="47903">LLGMSVEALFKQALGLADPWVVTECDFNPEAKSLVIRIDFKRGSRFVDESTGETCPVHDTRVRKWEHLKFFEHRTLLEARVPRIVGSDGKVKTVAVPWAEPGSGFTLLMEAFLLGLAKVLPVAEVARQTGASEDRIWHLIRTRVDEAWLDADWSSLERLGVDETSTRKGHKYGTAFLEIDGKESTPARGGSKVARLLFFTPGKGKETFDAFARELDRRGVPREQVGEIAMDMSPAFIAGAGAEFPLGQICFDRFHVMKLCGEACDQVRKEVAREHGKLPKGAMWALRGNAERLKDDQRELRESLCEEHAQLGRAHAIRDFLSDAWHYDSRDAAEVHLKEVLSWCQRSRLEPMVKLGRTLRRHWDGILGYYQNYTTSAAIEAINGLLQLAKRRARGYRRFENFRAIAYWIAGNLTLKNQCPLTH</sequence>
<accession>A0ABW2LB55</accession>
<dbReference type="RefSeq" id="WP_379717023.1">
    <property type="nucleotide sequence ID" value="NZ_JBHTBS010000052.1"/>
</dbReference>
<dbReference type="Pfam" id="PF13542">
    <property type="entry name" value="HTH_Tnp_ISL3"/>
    <property type="match status" value="1"/>
</dbReference>
<keyword evidence="4" id="KW-1185">Reference proteome</keyword>
<evidence type="ECO:0000313" key="4">
    <source>
        <dbReference type="Proteomes" id="UP001596472"/>
    </source>
</evidence>
<comment type="caution">
    <text evidence="3">The sequence shown here is derived from an EMBL/GenBank/DDBJ whole genome shotgun (WGS) entry which is preliminary data.</text>
</comment>
<dbReference type="NCBIfam" id="NF033550">
    <property type="entry name" value="transpos_ISL3"/>
    <property type="match status" value="1"/>
</dbReference>
<dbReference type="Proteomes" id="UP001596472">
    <property type="component" value="Unassembled WGS sequence"/>
</dbReference>
<dbReference type="EMBL" id="JBHTBS010000052">
    <property type="protein sequence ID" value="MFC7339708.1"/>
    <property type="molecule type" value="Genomic_DNA"/>
</dbReference>
<gene>
    <name evidence="3" type="ORF">ACFQY0_21160</name>
</gene>
<proteinExistence type="predicted"/>
<dbReference type="Pfam" id="PF01610">
    <property type="entry name" value="DDE_Tnp_ISL3"/>
    <property type="match status" value="1"/>
</dbReference>